<name>A0AAD7GWA5_MYCRO</name>
<feature type="region of interest" description="Disordered" evidence="1">
    <location>
        <begin position="185"/>
        <end position="207"/>
    </location>
</feature>
<evidence type="ECO:0000313" key="3">
    <source>
        <dbReference type="Proteomes" id="UP001221757"/>
    </source>
</evidence>
<keyword evidence="3" id="KW-1185">Reference proteome</keyword>
<organism evidence="2 3">
    <name type="scientific">Mycena rosella</name>
    <name type="common">Pink bonnet</name>
    <name type="synonym">Agaricus rosellus</name>
    <dbReference type="NCBI Taxonomy" id="1033263"/>
    <lineage>
        <taxon>Eukaryota</taxon>
        <taxon>Fungi</taxon>
        <taxon>Dikarya</taxon>
        <taxon>Basidiomycota</taxon>
        <taxon>Agaricomycotina</taxon>
        <taxon>Agaricomycetes</taxon>
        <taxon>Agaricomycetidae</taxon>
        <taxon>Agaricales</taxon>
        <taxon>Marasmiineae</taxon>
        <taxon>Mycenaceae</taxon>
        <taxon>Mycena</taxon>
    </lineage>
</organism>
<evidence type="ECO:0000313" key="2">
    <source>
        <dbReference type="EMBL" id="KAJ7706467.1"/>
    </source>
</evidence>
<comment type="caution">
    <text evidence="2">The sequence shown here is derived from an EMBL/GenBank/DDBJ whole genome shotgun (WGS) entry which is preliminary data.</text>
</comment>
<gene>
    <name evidence="2" type="ORF">B0H17DRAFT_1037355</name>
</gene>
<reference evidence="2" key="1">
    <citation type="submission" date="2023-03" db="EMBL/GenBank/DDBJ databases">
        <title>Massive genome expansion in bonnet fungi (Mycena s.s.) driven by repeated elements and novel gene families across ecological guilds.</title>
        <authorList>
            <consortium name="Lawrence Berkeley National Laboratory"/>
            <person name="Harder C.B."/>
            <person name="Miyauchi S."/>
            <person name="Viragh M."/>
            <person name="Kuo A."/>
            <person name="Thoen E."/>
            <person name="Andreopoulos B."/>
            <person name="Lu D."/>
            <person name="Skrede I."/>
            <person name="Drula E."/>
            <person name="Henrissat B."/>
            <person name="Morin E."/>
            <person name="Kohler A."/>
            <person name="Barry K."/>
            <person name="LaButti K."/>
            <person name="Morin E."/>
            <person name="Salamov A."/>
            <person name="Lipzen A."/>
            <person name="Mereny Z."/>
            <person name="Hegedus B."/>
            <person name="Baldrian P."/>
            <person name="Stursova M."/>
            <person name="Weitz H."/>
            <person name="Taylor A."/>
            <person name="Grigoriev I.V."/>
            <person name="Nagy L.G."/>
            <person name="Martin F."/>
            <person name="Kauserud H."/>
        </authorList>
    </citation>
    <scope>NUCLEOTIDE SEQUENCE</scope>
    <source>
        <strain evidence="2">CBHHK067</strain>
    </source>
</reference>
<dbReference type="EMBL" id="JARKIE010000007">
    <property type="protein sequence ID" value="KAJ7706467.1"/>
    <property type="molecule type" value="Genomic_DNA"/>
</dbReference>
<protein>
    <submittedName>
        <fullName evidence="2">Uncharacterized protein</fullName>
    </submittedName>
</protein>
<dbReference type="AlphaFoldDB" id="A0AAD7GWA5"/>
<feature type="region of interest" description="Disordered" evidence="1">
    <location>
        <begin position="331"/>
        <end position="400"/>
    </location>
</feature>
<feature type="compositionally biased region" description="Polar residues" evidence="1">
    <location>
        <begin position="350"/>
        <end position="359"/>
    </location>
</feature>
<sequence length="400" mass="43936">MSLHDFDSRTGLETMVLHFGPDSFSSHSLSPTSLDGYIVVPKADRVPLAAKSHNVQNRRIPRCGSVPAKFGVAQDISLVVPTSRPCTPVNHVLDATRNASPPFQPLPRLATSPFRLPSFLDLTAPSLRSESPSPRPIPRPLSIDIPSVSHPNSPYVPWASPVRRNILRPLTPSSHVSGFSVYSRPYSRSGARAPEPQDPDSPPPAQNKFLRLSKSFKNIRRTVKQGMKHVKNALKKTSKAKSPETVDAPIRCPPPLTIQCPSPTPPLPSPTASCESDNTTTLAVWLRQCEMNLERATPHFMTLQEYEERGSWIDLTSVRDESETHSSLLFESGADGQPERLPFPSPLSPTCPSSESFPQLSMHDIWPTPPSSVTPVRGFSAQRQREMSMPGGWDSPAAYV</sequence>
<dbReference type="Proteomes" id="UP001221757">
    <property type="component" value="Unassembled WGS sequence"/>
</dbReference>
<proteinExistence type="predicted"/>
<evidence type="ECO:0000256" key="1">
    <source>
        <dbReference type="SAM" id="MobiDB-lite"/>
    </source>
</evidence>
<accession>A0AAD7GWA5</accession>